<dbReference type="EC" id="3.2.1.22" evidence="14"/>
<keyword evidence="8 12" id="KW-0326">Glycosidase</keyword>
<evidence type="ECO:0000256" key="6">
    <source>
        <dbReference type="ARBA" id="ARBA00023211"/>
    </source>
</evidence>
<evidence type="ECO:0000313" key="15">
    <source>
        <dbReference type="Proteomes" id="UP000460272"/>
    </source>
</evidence>
<evidence type="ECO:0000313" key="14">
    <source>
        <dbReference type="EMBL" id="TVZ01803.1"/>
    </source>
</evidence>
<comment type="similarity">
    <text evidence="2 12">Belongs to the glycosyl hydrolase 4 family.</text>
</comment>
<evidence type="ECO:0000256" key="4">
    <source>
        <dbReference type="ARBA" id="ARBA00022801"/>
    </source>
</evidence>
<keyword evidence="7" id="KW-0119">Carbohydrate metabolism</keyword>
<dbReference type="RefSeq" id="WP_145858674.1">
    <property type="nucleotide sequence ID" value="NZ_RPFW01000006.1"/>
</dbReference>
<dbReference type="SUPFAM" id="SSF51735">
    <property type="entry name" value="NAD(P)-binding Rossmann-fold domains"/>
    <property type="match status" value="1"/>
</dbReference>
<dbReference type="InterPro" id="IPR001088">
    <property type="entry name" value="Glyco_hydro_4"/>
</dbReference>
<dbReference type="SUPFAM" id="SSF56327">
    <property type="entry name" value="LDH C-terminal domain-like"/>
    <property type="match status" value="1"/>
</dbReference>
<feature type="binding site" evidence="9">
    <location>
        <position position="150"/>
    </location>
    <ligand>
        <name>substrate</name>
    </ligand>
</feature>
<keyword evidence="10" id="KW-0533">Nickel</keyword>
<organism evidence="14 15">
    <name type="scientific">Trebonia kvetii</name>
    <dbReference type="NCBI Taxonomy" id="2480626"/>
    <lineage>
        <taxon>Bacteria</taxon>
        <taxon>Bacillati</taxon>
        <taxon>Actinomycetota</taxon>
        <taxon>Actinomycetes</taxon>
        <taxon>Streptosporangiales</taxon>
        <taxon>Treboniaceae</taxon>
        <taxon>Trebonia</taxon>
    </lineage>
</organism>
<comment type="cofactor">
    <cofactor evidence="12">
        <name>NAD(+)</name>
        <dbReference type="ChEBI" id="CHEBI:57540"/>
    </cofactor>
    <text evidence="12">Binds 1 NAD(+) per subunit.</text>
</comment>
<dbReference type="Pfam" id="PF02056">
    <property type="entry name" value="Glyco_hydro_4"/>
    <property type="match status" value="1"/>
</dbReference>
<dbReference type="EMBL" id="RPFW01000006">
    <property type="protein sequence ID" value="TVZ01803.1"/>
    <property type="molecule type" value="Genomic_DNA"/>
</dbReference>
<evidence type="ECO:0000256" key="5">
    <source>
        <dbReference type="ARBA" id="ARBA00023027"/>
    </source>
</evidence>
<protein>
    <submittedName>
        <fullName evidence="14">Alpha-galactosidase</fullName>
        <ecNumber evidence="14">3.2.1.22</ecNumber>
    </submittedName>
</protein>
<dbReference type="GO" id="GO:0004557">
    <property type="term" value="F:alpha-galactosidase activity"/>
    <property type="evidence" value="ECO:0007669"/>
    <property type="project" value="UniProtKB-EC"/>
</dbReference>
<dbReference type="CDD" id="cd05297">
    <property type="entry name" value="GH4_alpha_glucosidase_galactosidase"/>
    <property type="match status" value="1"/>
</dbReference>
<evidence type="ECO:0000256" key="11">
    <source>
        <dbReference type="PIRSR" id="PIRSR601088-4"/>
    </source>
</evidence>
<keyword evidence="6 10" id="KW-0464">Manganese</keyword>
<feature type="binding site" evidence="10">
    <location>
        <position position="202"/>
    </location>
    <ligand>
        <name>Mn(2+)</name>
        <dbReference type="ChEBI" id="CHEBI:29035"/>
    </ligand>
</feature>
<keyword evidence="5 12" id="KW-0520">NAD</keyword>
<evidence type="ECO:0000256" key="7">
    <source>
        <dbReference type="ARBA" id="ARBA00023277"/>
    </source>
</evidence>
<dbReference type="GO" id="GO:0005975">
    <property type="term" value="P:carbohydrate metabolic process"/>
    <property type="evidence" value="ECO:0007669"/>
    <property type="project" value="InterPro"/>
</dbReference>
<dbReference type="NCBIfam" id="NF011657">
    <property type="entry name" value="PRK15076.1"/>
    <property type="match status" value="1"/>
</dbReference>
<comment type="caution">
    <text evidence="14">The sequence shown here is derived from an EMBL/GenBank/DDBJ whole genome shotgun (WGS) entry which is preliminary data.</text>
</comment>
<dbReference type="Gene3D" id="3.90.1820.10">
    <property type="entry name" value="AglA-like glucosidase"/>
    <property type="match status" value="1"/>
</dbReference>
<sequence length="433" mass="47952">MSVIKLAFIGAGSVEFTRNVTTDLCSYPEFRGGLHFVLYDISAERLAHAERLVRRISAQTGAQATVTTTQDRRTALAGATYVINEVQVGGYTATRADFDIPAKYGLRQTIGDTLGIGGIFRGLRTIPVVVDLARDMNEVCPDAYLLSYSNPMAMLPWAAYEGAGFERVYGLCHSVRDTQAFLTQLVGADPERVRFTTAGFNHQAFVLRFEQDGESLYPRLAEVIASSPELQRRVRVEIYRRFGYFPTESSEHSAEYVPWFMHHDDQIDQFRIFVGDYLERSEENLRELESLERQLAGDEPLELTVENELASQFIHSLETGTERELHVNIRNGGLISSLPDECCVEVPCLIGAGGPKPVSVGALPPQLAALNRTFLNVVELTVRAALDGSRDHVYQAALLDPNTAATLTTAQTVAMCDELLDAHRHLMPPALRG</sequence>
<evidence type="ECO:0000259" key="13">
    <source>
        <dbReference type="Pfam" id="PF11975"/>
    </source>
</evidence>
<evidence type="ECO:0000256" key="1">
    <source>
        <dbReference type="ARBA" id="ARBA00001936"/>
    </source>
</evidence>
<feature type="binding site" evidence="10">
    <location>
        <position position="172"/>
    </location>
    <ligand>
        <name>Mn(2+)</name>
        <dbReference type="ChEBI" id="CHEBI:29035"/>
    </ligand>
</feature>
<dbReference type="PANTHER" id="PTHR32092:SF6">
    <property type="entry name" value="ALPHA-GALACTOSIDASE"/>
    <property type="match status" value="1"/>
</dbReference>
<dbReference type="InterPro" id="IPR022616">
    <property type="entry name" value="Glyco_hydro_4_C"/>
</dbReference>
<dbReference type="InterPro" id="IPR036291">
    <property type="entry name" value="NAD(P)-bd_dom_sf"/>
</dbReference>
<reference evidence="14 15" key="1">
    <citation type="submission" date="2018-11" db="EMBL/GenBank/DDBJ databases">
        <title>Trebonia kvetii gen.nov., sp.nov., a novel acidophilic actinobacterium, and proposal of the new actinobacterial family Treboniaceae fam. nov.</title>
        <authorList>
            <person name="Rapoport D."/>
            <person name="Sagova-Mareckova M."/>
            <person name="Sedlacek I."/>
            <person name="Provaznik J."/>
            <person name="Kralova S."/>
            <person name="Pavlinic D."/>
            <person name="Benes V."/>
            <person name="Kopecky J."/>
        </authorList>
    </citation>
    <scope>NUCLEOTIDE SEQUENCE [LARGE SCALE GENOMIC DNA]</scope>
    <source>
        <strain evidence="14 15">15Tr583</strain>
    </source>
</reference>
<dbReference type="Proteomes" id="UP000460272">
    <property type="component" value="Unassembled WGS sequence"/>
</dbReference>
<dbReference type="PRINTS" id="PR00732">
    <property type="entry name" value="GLHYDRLASE4"/>
</dbReference>
<evidence type="ECO:0000256" key="8">
    <source>
        <dbReference type="ARBA" id="ARBA00023295"/>
    </source>
</evidence>
<keyword evidence="3 10" id="KW-0479">Metal-binding</keyword>
<feature type="site" description="Increases basicity of active site Tyr" evidence="11">
    <location>
        <position position="112"/>
    </location>
</feature>
<keyword evidence="10" id="KW-0408">Iron</keyword>
<gene>
    <name evidence="14" type="ORF">EAS64_30590</name>
</gene>
<keyword evidence="10" id="KW-0170">Cobalt</keyword>
<dbReference type="PANTHER" id="PTHR32092">
    <property type="entry name" value="6-PHOSPHO-BETA-GLUCOSIDASE-RELATED"/>
    <property type="match status" value="1"/>
</dbReference>
<comment type="cofactor">
    <cofactor evidence="1">
        <name>Mn(2+)</name>
        <dbReference type="ChEBI" id="CHEBI:29035"/>
    </cofactor>
</comment>
<dbReference type="OrthoDB" id="9767022at2"/>
<evidence type="ECO:0000256" key="12">
    <source>
        <dbReference type="RuleBase" id="RU361152"/>
    </source>
</evidence>
<dbReference type="GO" id="GO:0016616">
    <property type="term" value="F:oxidoreductase activity, acting on the CH-OH group of donors, NAD or NADP as acceptor"/>
    <property type="evidence" value="ECO:0007669"/>
    <property type="project" value="InterPro"/>
</dbReference>
<proteinExistence type="inferred from homology"/>
<keyword evidence="15" id="KW-1185">Reference proteome</keyword>
<dbReference type="InterPro" id="IPR053715">
    <property type="entry name" value="GH4_Enzyme_sf"/>
</dbReference>
<evidence type="ECO:0000256" key="3">
    <source>
        <dbReference type="ARBA" id="ARBA00022723"/>
    </source>
</evidence>
<dbReference type="GO" id="GO:0046872">
    <property type="term" value="F:metal ion binding"/>
    <property type="evidence" value="ECO:0007669"/>
    <property type="project" value="UniProtKB-KW"/>
</dbReference>
<dbReference type="Pfam" id="PF11975">
    <property type="entry name" value="Glyco_hydro_4C"/>
    <property type="match status" value="1"/>
</dbReference>
<keyword evidence="4 12" id="KW-0378">Hydrolase</keyword>
<accession>A0A6P2BX97</accession>
<dbReference type="InterPro" id="IPR015955">
    <property type="entry name" value="Lactate_DH/Glyco_Ohase_4_C"/>
</dbReference>
<name>A0A6P2BX97_9ACTN</name>
<evidence type="ECO:0000256" key="2">
    <source>
        <dbReference type="ARBA" id="ARBA00010141"/>
    </source>
</evidence>
<feature type="domain" description="Glycosyl hydrolase family 4 C-terminal" evidence="13">
    <location>
        <begin position="198"/>
        <end position="403"/>
    </location>
</feature>
<evidence type="ECO:0000256" key="10">
    <source>
        <dbReference type="PIRSR" id="PIRSR601088-3"/>
    </source>
</evidence>
<evidence type="ECO:0000256" key="9">
    <source>
        <dbReference type="PIRSR" id="PIRSR601088-2"/>
    </source>
</evidence>
<dbReference type="AlphaFoldDB" id="A0A6P2BX97"/>